<dbReference type="EMBL" id="JACYWZ010000006">
    <property type="protein sequence ID" value="MBD8771015.1"/>
    <property type="molecule type" value="Genomic_DNA"/>
</dbReference>
<keyword evidence="2" id="KW-1185">Reference proteome</keyword>
<evidence type="ECO:0000313" key="2">
    <source>
        <dbReference type="Proteomes" id="UP000620025"/>
    </source>
</evidence>
<evidence type="ECO:0000313" key="1">
    <source>
        <dbReference type="EMBL" id="MBD8771015.1"/>
    </source>
</evidence>
<dbReference type="RefSeq" id="WP_192068622.1">
    <property type="nucleotide sequence ID" value="NZ_JACYWY010000001.1"/>
</dbReference>
<protein>
    <submittedName>
        <fullName evidence="1">Uncharacterized protein</fullName>
    </submittedName>
</protein>
<reference evidence="1 2" key="1">
    <citation type="journal article" date="2020" name="FEMS Microbiol. Ecol.">
        <title>Temporal dynamics of bacterial communities during seed development and maturation.</title>
        <authorList>
            <person name="Chesneau G."/>
            <person name="Torres-Cortes G."/>
            <person name="Briand M."/>
            <person name="Darrasse A."/>
            <person name="Preveaux A."/>
            <person name="Marais C."/>
            <person name="Jacques M.A."/>
            <person name="Shade A."/>
            <person name="Barret M."/>
        </authorList>
    </citation>
    <scope>NUCLEOTIDE SEQUENCE [LARGE SCALE GENOMIC DNA]</scope>
    <source>
        <strain evidence="1 2">CFBP13599</strain>
    </source>
</reference>
<comment type="caution">
    <text evidence="1">The sequence shown here is derived from an EMBL/GenBank/DDBJ whole genome shotgun (WGS) entry which is preliminary data.</text>
</comment>
<sequence>MKLTIKERYARKFAEVASHIQKYSRDSTFNLAMKYLSFKEKENEEVLKLQNAQWLIFMLIKISSASQGVLKMNETDFERICNKLFKLQNHLIDVDPNNILLQFRPLIYQQLLLRRNIPEFLTSLARQCKVLGGNEFYESSFHSITKVGVASYFTIWLNIIVQATNKTDDGPIEINLVDLLYKVQKVVSMHEVVNFFVFFGIRYADLPKFFKQYSGSLGTPEDYYYDTPLKKKPFLLLNGKIYVFSEKLLLSCFPLLLIQTLKDAKVDNAKGQFGLDIEKYLGELLSQTPLNVLNEDEIKIIYRNNKIPILGAKVTDFAINCKNIVLVESKAIEQTDWLKVNTDPVELKKRLDQDFIKAVIQAEKCAMFLSTTPEFSGRDFKAIIVTYDDFGISTAASIKQLIGVDIEEEIRKECNGECPIPLGNVVYIPISDFEALCVAIRRDLISLDELIAECFDDQSFNAGMSLRKALTDRCGFDVYRHADELLTSDDSFINQLLKFNRSGLALNIQNPQGLISLYNDVRYSIDYWSQTISNTTEYVLDKKS</sequence>
<dbReference type="Proteomes" id="UP000620025">
    <property type="component" value="Unassembled WGS sequence"/>
</dbReference>
<proteinExistence type="predicted"/>
<name>A0ABR9C1N4_9PSED</name>
<organism evidence="1 2">
    <name type="scientific">Pseudomonas coleopterorum</name>
    <dbReference type="NCBI Taxonomy" id="1605838"/>
    <lineage>
        <taxon>Bacteria</taxon>
        <taxon>Pseudomonadati</taxon>
        <taxon>Pseudomonadota</taxon>
        <taxon>Gammaproteobacteria</taxon>
        <taxon>Pseudomonadales</taxon>
        <taxon>Pseudomonadaceae</taxon>
        <taxon>Pseudomonas</taxon>
    </lineage>
</organism>
<accession>A0ABR9C1N4</accession>
<gene>
    <name evidence="1" type="ORF">IFT38_15830</name>
</gene>